<accession>A0A0E3PHW4</accession>
<proteinExistence type="predicted"/>
<protein>
    <submittedName>
        <fullName evidence="1">Uncharacterized protein</fullName>
    </submittedName>
</protein>
<dbReference type="Proteomes" id="UP000033092">
    <property type="component" value="Chromosome"/>
</dbReference>
<evidence type="ECO:0000313" key="2">
    <source>
        <dbReference type="Proteomes" id="UP000033092"/>
    </source>
</evidence>
<dbReference type="EMBL" id="CP009507">
    <property type="protein sequence ID" value="AKB34150.1"/>
    <property type="molecule type" value="Genomic_DNA"/>
</dbReference>
<dbReference type="PATRIC" id="fig|1434119.4.peg.4480"/>
<organism evidence="1 2">
    <name type="scientific">Methanosarcina siciliae HI350</name>
    <dbReference type="NCBI Taxonomy" id="1434119"/>
    <lineage>
        <taxon>Archaea</taxon>
        <taxon>Methanobacteriati</taxon>
        <taxon>Methanobacteriota</taxon>
        <taxon>Stenosarchaea group</taxon>
        <taxon>Methanomicrobia</taxon>
        <taxon>Methanosarcinales</taxon>
        <taxon>Methanosarcinaceae</taxon>
        <taxon>Methanosarcina</taxon>
    </lineage>
</organism>
<reference evidence="1 2" key="1">
    <citation type="submission" date="2014-07" db="EMBL/GenBank/DDBJ databases">
        <title>Methanogenic archaea and the global carbon cycle.</title>
        <authorList>
            <person name="Henriksen J.R."/>
            <person name="Luke J."/>
            <person name="Reinhart S."/>
            <person name="Benedict M.N."/>
            <person name="Youngblut N.D."/>
            <person name="Metcalf M.E."/>
            <person name="Whitaker R.J."/>
            <person name="Metcalf W.W."/>
        </authorList>
    </citation>
    <scope>NUCLEOTIDE SEQUENCE [LARGE SCALE GENOMIC DNA]</scope>
    <source>
        <strain evidence="1 2">HI350</strain>
    </source>
</reference>
<dbReference type="RefSeq" id="WP_148705984.1">
    <property type="nucleotide sequence ID" value="NZ_CP009507.1"/>
</dbReference>
<dbReference type="AlphaFoldDB" id="A0A0E3PHW4"/>
<dbReference type="GeneID" id="41607646"/>
<gene>
    <name evidence="1" type="ORF">MSSIH_3460</name>
</gene>
<dbReference type="HOGENOM" id="CLU_2875125_0_0_2"/>
<name>A0A0E3PHW4_9EURY</name>
<dbReference type="KEGG" id="msz:MSSIH_3460"/>
<sequence>MTKNRNGLILELRAEIKEVYGITTGEVFANKVFPDIFNRFQGELEELGAVAVMLWHRTKEAQQ</sequence>
<evidence type="ECO:0000313" key="1">
    <source>
        <dbReference type="EMBL" id="AKB34150.1"/>
    </source>
</evidence>